<feature type="compositionally biased region" description="Basic and acidic residues" evidence="1">
    <location>
        <begin position="35"/>
        <end position="44"/>
    </location>
</feature>
<dbReference type="Proteomes" id="UP000479710">
    <property type="component" value="Unassembled WGS sequence"/>
</dbReference>
<evidence type="ECO:0000313" key="2">
    <source>
        <dbReference type="EMBL" id="KAF0899406.1"/>
    </source>
</evidence>
<protein>
    <submittedName>
        <fullName evidence="2">Uncharacterized protein</fullName>
    </submittedName>
</protein>
<sequence length="98" mass="10355">MGQATYKHSRWCFAIGCEPEPGASMGEQAAGGSRHGGEAVDRGEGPSTSRRYRGEAIPAVVISTERRPPTEERGARRGGRPEGASKGNGSKFGINLQK</sequence>
<organism evidence="2 3">
    <name type="scientific">Oryza meyeriana var. granulata</name>
    <dbReference type="NCBI Taxonomy" id="110450"/>
    <lineage>
        <taxon>Eukaryota</taxon>
        <taxon>Viridiplantae</taxon>
        <taxon>Streptophyta</taxon>
        <taxon>Embryophyta</taxon>
        <taxon>Tracheophyta</taxon>
        <taxon>Spermatophyta</taxon>
        <taxon>Magnoliopsida</taxon>
        <taxon>Liliopsida</taxon>
        <taxon>Poales</taxon>
        <taxon>Poaceae</taxon>
        <taxon>BOP clade</taxon>
        <taxon>Oryzoideae</taxon>
        <taxon>Oryzeae</taxon>
        <taxon>Oryzinae</taxon>
        <taxon>Oryza</taxon>
        <taxon>Oryza meyeriana</taxon>
    </lineage>
</organism>
<feature type="compositionally biased region" description="Basic and acidic residues" evidence="1">
    <location>
        <begin position="64"/>
        <end position="75"/>
    </location>
</feature>
<gene>
    <name evidence="2" type="ORF">E2562_019525</name>
</gene>
<evidence type="ECO:0000256" key="1">
    <source>
        <dbReference type="SAM" id="MobiDB-lite"/>
    </source>
</evidence>
<evidence type="ECO:0000313" key="3">
    <source>
        <dbReference type="Proteomes" id="UP000479710"/>
    </source>
</evidence>
<name>A0A6G1CGX5_9ORYZ</name>
<keyword evidence="3" id="KW-1185">Reference proteome</keyword>
<accession>A0A6G1CGX5</accession>
<dbReference type="AlphaFoldDB" id="A0A6G1CGX5"/>
<proteinExistence type="predicted"/>
<reference evidence="2 3" key="1">
    <citation type="submission" date="2019-11" db="EMBL/GenBank/DDBJ databases">
        <title>Whole genome sequence of Oryza granulata.</title>
        <authorList>
            <person name="Li W."/>
        </authorList>
    </citation>
    <scope>NUCLEOTIDE SEQUENCE [LARGE SCALE GENOMIC DNA]</scope>
    <source>
        <strain evidence="3">cv. Menghai</strain>
        <tissue evidence="2">Leaf</tissue>
    </source>
</reference>
<feature type="region of interest" description="Disordered" evidence="1">
    <location>
        <begin position="17"/>
        <end position="98"/>
    </location>
</feature>
<dbReference type="EMBL" id="SPHZ02000009">
    <property type="protein sequence ID" value="KAF0899406.1"/>
    <property type="molecule type" value="Genomic_DNA"/>
</dbReference>
<comment type="caution">
    <text evidence="2">The sequence shown here is derived from an EMBL/GenBank/DDBJ whole genome shotgun (WGS) entry which is preliminary data.</text>
</comment>